<evidence type="ECO:0000256" key="2">
    <source>
        <dbReference type="ARBA" id="ARBA00022475"/>
    </source>
</evidence>
<gene>
    <name evidence="7" type="ORF">GCM10023195_72040</name>
</gene>
<organism evidence="7 8">
    <name type="scientific">Actinoallomurus liliacearum</name>
    <dbReference type="NCBI Taxonomy" id="1080073"/>
    <lineage>
        <taxon>Bacteria</taxon>
        <taxon>Bacillati</taxon>
        <taxon>Actinomycetota</taxon>
        <taxon>Actinomycetes</taxon>
        <taxon>Streptosporangiales</taxon>
        <taxon>Thermomonosporaceae</taxon>
        <taxon>Actinoallomurus</taxon>
    </lineage>
</organism>
<sequence length="188" mass="19435">MLFIVGRALAYGRRTALVSVVGNELGALVMAGAVALGIGSLVERSVLIFTTVKLAGAAYLVFLGVRAFMRRGAHADLAAAATDARGGWRACLDGFLVGVTNPKSVVFFAAVLPQFVDPARGHVPVQMFTLGLIFVLVALAADSVWSVIAGTARAWFGRSPRRLRLVGGAGGLAMIGLGLGVAVTGRKD</sequence>
<feature type="transmembrane region" description="Helical" evidence="6">
    <location>
        <begin position="48"/>
        <end position="69"/>
    </location>
</feature>
<accession>A0ABP8TTN2</accession>
<dbReference type="InterPro" id="IPR001123">
    <property type="entry name" value="LeuE-type"/>
</dbReference>
<keyword evidence="4 6" id="KW-1133">Transmembrane helix</keyword>
<keyword evidence="8" id="KW-1185">Reference proteome</keyword>
<evidence type="ECO:0000256" key="4">
    <source>
        <dbReference type="ARBA" id="ARBA00022989"/>
    </source>
</evidence>
<reference evidence="8" key="1">
    <citation type="journal article" date="2019" name="Int. J. Syst. Evol. Microbiol.">
        <title>The Global Catalogue of Microorganisms (GCM) 10K type strain sequencing project: providing services to taxonomists for standard genome sequencing and annotation.</title>
        <authorList>
            <consortium name="The Broad Institute Genomics Platform"/>
            <consortium name="The Broad Institute Genome Sequencing Center for Infectious Disease"/>
            <person name="Wu L."/>
            <person name="Ma J."/>
        </authorList>
    </citation>
    <scope>NUCLEOTIDE SEQUENCE [LARGE SCALE GENOMIC DNA]</scope>
    <source>
        <strain evidence="8">JCM 17938</strain>
    </source>
</reference>
<feature type="transmembrane region" description="Helical" evidence="6">
    <location>
        <begin position="132"/>
        <end position="156"/>
    </location>
</feature>
<evidence type="ECO:0000256" key="5">
    <source>
        <dbReference type="ARBA" id="ARBA00023136"/>
    </source>
</evidence>
<name>A0ABP8TTN2_9ACTN</name>
<dbReference type="PIRSF" id="PIRSF006324">
    <property type="entry name" value="LeuE"/>
    <property type="match status" value="1"/>
</dbReference>
<comment type="caution">
    <text evidence="7">The sequence shown here is derived from an EMBL/GenBank/DDBJ whole genome shotgun (WGS) entry which is preliminary data.</text>
</comment>
<feature type="transmembrane region" description="Helical" evidence="6">
    <location>
        <begin position="21"/>
        <end position="42"/>
    </location>
</feature>
<feature type="transmembrane region" description="Helical" evidence="6">
    <location>
        <begin position="90"/>
        <end position="112"/>
    </location>
</feature>
<dbReference type="PANTHER" id="PTHR30086">
    <property type="entry name" value="ARGININE EXPORTER PROTEIN ARGO"/>
    <property type="match status" value="1"/>
</dbReference>
<dbReference type="Pfam" id="PF01810">
    <property type="entry name" value="LysE"/>
    <property type="match status" value="1"/>
</dbReference>
<keyword evidence="5 6" id="KW-0472">Membrane</keyword>
<keyword evidence="2" id="KW-1003">Cell membrane</keyword>
<proteinExistence type="predicted"/>
<evidence type="ECO:0000256" key="3">
    <source>
        <dbReference type="ARBA" id="ARBA00022692"/>
    </source>
</evidence>
<dbReference type="EMBL" id="BAABHJ010000032">
    <property type="protein sequence ID" value="GAA4616230.1"/>
    <property type="molecule type" value="Genomic_DNA"/>
</dbReference>
<dbReference type="PANTHER" id="PTHR30086:SF20">
    <property type="entry name" value="ARGININE EXPORTER PROTEIN ARGO-RELATED"/>
    <property type="match status" value="1"/>
</dbReference>
<keyword evidence="3 6" id="KW-0812">Transmembrane</keyword>
<comment type="subcellular location">
    <subcellularLocation>
        <location evidence="1">Cell membrane</location>
        <topology evidence="1">Multi-pass membrane protein</topology>
    </subcellularLocation>
</comment>
<evidence type="ECO:0000313" key="7">
    <source>
        <dbReference type="EMBL" id="GAA4616230.1"/>
    </source>
</evidence>
<evidence type="ECO:0000313" key="8">
    <source>
        <dbReference type="Proteomes" id="UP001500212"/>
    </source>
</evidence>
<feature type="transmembrane region" description="Helical" evidence="6">
    <location>
        <begin position="163"/>
        <end position="183"/>
    </location>
</feature>
<protein>
    <submittedName>
        <fullName evidence="7">LysE family translocator</fullName>
    </submittedName>
</protein>
<evidence type="ECO:0000256" key="6">
    <source>
        <dbReference type="SAM" id="Phobius"/>
    </source>
</evidence>
<evidence type="ECO:0000256" key="1">
    <source>
        <dbReference type="ARBA" id="ARBA00004651"/>
    </source>
</evidence>
<dbReference type="Proteomes" id="UP001500212">
    <property type="component" value="Unassembled WGS sequence"/>
</dbReference>